<accession>A0A1J5SFW4</accession>
<comment type="similarity">
    <text evidence="1">Belongs to the hemerythrin family.</text>
</comment>
<dbReference type="InterPro" id="IPR035938">
    <property type="entry name" value="Hemerythrin-like_sf"/>
</dbReference>
<dbReference type="InterPro" id="IPR012827">
    <property type="entry name" value="Hemerythrin_metal-bd"/>
</dbReference>
<evidence type="ECO:0000256" key="1">
    <source>
        <dbReference type="ARBA" id="ARBA00010587"/>
    </source>
</evidence>
<dbReference type="Gene3D" id="1.20.120.50">
    <property type="entry name" value="Hemerythrin-like"/>
    <property type="match status" value="1"/>
</dbReference>
<dbReference type="InterPro" id="IPR012312">
    <property type="entry name" value="Hemerythrin-like"/>
</dbReference>
<proteinExistence type="inferred from homology"/>
<dbReference type="EMBL" id="MLJW01000038">
    <property type="protein sequence ID" value="OIR07303.1"/>
    <property type="molecule type" value="Genomic_DNA"/>
</dbReference>
<dbReference type="AlphaFoldDB" id="A0A1J5SFW4"/>
<keyword evidence="3" id="KW-0408">Iron</keyword>
<reference evidence="5" key="1">
    <citation type="submission" date="2016-10" db="EMBL/GenBank/DDBJ databases">
        <title>Sequence of Gallionella enrichment culture.</title>
        <authorList>
            <person name="Poehlein A."/>
            <person name="Muehling M."/>
            <person name="Daniel R."/>
        </authorList>
    </citation>
    <scope>NUCLEOTIDE SEQUENCE</scope>
</reference>
<organism evidence="5">
    <name type="scientific">mine drainage metagenome</name>
    <dbReference type="NCBI Taxonomy" id="410659"/>
    <lineage>
        <taxon>unclassified sequences</taxon>
        <taxon>metagenomes</taxon>
        <taxon>ecological metagenomes</taxon>
    </lineage>
</organism>
<dbReference type="NCBIfam" id="TIGR02481">
    <property type="entry name" value="hemeryth_dom"/>
    <property type="match status" value="1"/>
</dbReference>
<dbReference type="InterPro" id="IPR050669">
    <property type="entry name" value="Hemerythrin"/>
</dbReference>
<evidence type="ECO:0000256" key="2">
    <source>
        <dbReference type="ARBA" id="ARBA00022723"/>
    </source>
</evidence>
<dbReference type="CDD" id="cd12107">
    <property type="entry name" value="Hemerythrin"/>
    <property type="match status" value="1"/>
</dbReference>
<feature type="domain" description="Hemerythrin-like" evidence="4">
    <location>
        <begin position="13"/>
        <end position="122"/>
    </location>
</feature>
<evidence type="ECO:0000256" key="3">
    <source>
        <dbReference type="ARBA" id="ARBA00023004"/>
    </source>
</evidence>
<protein>
    <submittedName>
        <fullName evidence="5">Bacteriohemerythrin</fullName>
    </submittedName>
</protein>
<evidence type="ECO:0000259" key="4">
    <source>
        <dbReference type="Pfam" id="PF01814"/>
    </source>
</evidence>
<keyword evidence="2" id="KW-0479">Metal-binding</keyword>
<name>A0A1J5SFW4_9ZZZZ</name>
<dbReference type="Pfam" id="PF01814">
    <property type="entry name" value="Hemerythrin"/>
    <property type="match status" value="1"/>
</dbReference>
<dbReference type="PANTHER" id="PTHR37164:SF1">
    <property type="entry name" value="BACTERIOHEMERYTHRIN"/>
    <property type="match status" value="1"/>
</dbReference>
<evidence type="ECO:0000313" key="5">
    <source>
        <dbReference type="EMBL" id="OIR07303.1"/>
    </source>
</evidence>
<dbReference type="SUPFAM" id="SSF47188">
    <property type="entry name" value="Hemerythrin-like"/>
    <property type="match status" value="1"/>
</dbReference>
<comment type="caution">
    <text evidence="5">The sequence shown here is derived from an EMBL/GenBank/DDBJ whole genome shotgun (WGS) entry which is preliminary data.</text>
</comment>
<sequence length="130" mass="15123">MIQWTDSLATGHPIVDNDHKQLISTLNELEVALQKGTAKEQITQMISFLNQYAREHFAREESHMARVKCPSYHDNCQAHREFTSRLDVWVSRLQQQGANTSLVLEVFRETSGWIRAHIMRIDCQLRTCKV</sequence>
<gene>
    <name evidence="5" type="ORF">GALL_105590</name>
</gene>
<dbReference type="NCBIfam" id="NF033749">
    <property type="entry name" value="bact_hemeryth"/>
    <property type="match status" value="1"/>
</dbReference>
<dbReference type="GO" id="GO:0046872">
    <property type="term" value="F:metal ion binding"/>
    <property type="evidence" value="ECO:0007669"/>
    <property type="project" value="UniProtKB-KW"/>
</dbReference>
<dbReference type="PANTHER" id="PTHR37164">
    <property type="entry name" value="BACTERIOHEMERYTHRIN"/>
    <property type="match status" value="1"/>
</dbReference>